<gene>
    <name evidence="1" type="primary">78</name>
    <name evidence="1" type="ORF">SEA_HERMIA_78</name>
</gene>
<protein>
    <submittedName>
        <fullName evidence="1">Uncharacterized protein</fullName>
    </submittedName>
</protein>
<organism evidence="1">
    <name type="scientific">Mycobacterium phage Hermia</name>
    <dbReference type="NCBI Taxonomy" id="3136620"/>
    <lineage>
        <taxon>Viruses</taxon>
    </lineage>
</organism>
<proteinExistence type="predicted"/>
<reference evidence="1" key="1">
    <citation type="submission" date="2024-04" db="EMBL/GenBank/DDBJ databases">
        <authorList>
            <person name="Adelman N."/>
            <person name="Francis S."/>
            <person name="Griciute V."/>
            <person name="Hart J."/>
            <person name="Matonsi M."/>
            <person name="Hutchison K.W."/>
            <person name="Molloy S.D."/>
            <person name="Viland M.D."/>
            <person name="Lewis C.M."/>
            <person name="Garlena R.A."/>
            <person name="Russell D.A."/>
            <person name="Jacobs-Sera D."/>
            <person name="Hatfull G.F."/>
        </authorList>
    </citation>
    <scope>NUCLEOTIDE SEQUENCE</scope>
</reference>
<accession>A0AAU8GQ16</accession>
<dbReference type="EMBL" id="PP750959">
    <property type="protein sequence ID" value="XCH42885.1"/>
    <property type="molecule type" value="Genomic_DNA"/>
</dbReference>
<sequence length="75" mass="8528">MIITIAKTEDRRDLDASVREIYDEFSTAADTMQRVQYTMLLRGGANALHRFGSIIVPQLREDMDEPVVVRLDDAS</sequence>
<name>A0AAU8GQ16_9VIRU</name>
<evidence type="ECO:0000313" key="1">
    <source>
        <dbReference type="EMBL" id="XCH42885.1"/>
    </source>
</evidence>